<dbReference type="Gene3D" id="3.30.43.10">
    <property type="entry name" value="Uridine Diphospho-n-acetylenolpyruvylglucosamine Reductase, domain 2"/>
    <property type="match status" value="1"/>
</dbReference>
<keyword evidence="12" id="KW-1185">Reference proteome</keyword>
<dbReference type="eggNOG" id="KOG1231">
    <property type="taxonomic scope" value="Eukaryota"/>
</dbReference>
<dbReference type="InterPro" id="IPR016169">
    <property type="entry name" value="FAD-bd_PCMH_sub2"/>
</dbReference>
<dbReference type="AlphaFoldDB" id="U1GCC3"/>
<keyword evidence="9" id="KW-0349">Heme</keyword>
<dbReference type="InterPro" id="IPR050416">
    <property type="entry name" value="FAD-linked_Oxidoreductase"/>
</dbReference>
<evidence type="ECO:0000256" key="8">
    <source>
        <dbReference type="ARBA" id="ARBA00023004"/>
    </source>
</evidence>
<evidence type="ECO:0000256" key="4">
    <source>
        <dbReference type="ARBA" id="ARBA00022630"/>
    </source>
</evidence>
<gene>
    <name evidence="11" type="ORF">EPUS_03690</name>
</gene>
<dbReference type="HOGENOM" id="CLU_289506_0_0_1"/>
<dbReference type="Gene3D" id="1.10.630.10">
    <property type="entry name" value="Cytochrome P450"/>
    <property type="match status" value="1"/>
</dbReference>
<dbReference type="RefSeq" id="XP_007804728.1">
    <property type="nucleotide sequence ID" value="XM_007806537.1"/>
</dbReference>
<dbReference type="OrthoDB" id="2151789at2759"/>
<dbReference type="PROSITE" id="PS51387">
    <property type="entry name" value="FAD_PCMH"/>
    <property type="match status" value="1"/>
</dbReference>
<evidence type="ECO:0000313" key="11">
    <source>
        <dbReference type="EMBL" id="ERF69698.1"/>
    </source>
</evidence>
<keyword evidence="5 9" id="KW-0479">Metal-binding</keyword>
<evidence type="ECO:0000256" key="3">
    <source>
        <dbReference type="ARBA" id="ARBA00010617"/>
    </source>
</evidence>
<protein>
    <recommendedName>
        <fullName evidence="10">FAD-binding PCMH-type domain-containing protein</fullName>
    </recommendedName>
</protein>
<dbReference type="InterPro" id="IPR016167">
    <property type="entry name" value="FAD-bd_PCMH_sub1"/>
</dbReference>
<comment type="similarity">
    <text evidence="3">Belongs to the cytochrome P450 family.</text>
</comment>
<dbReference type="InterPro" id="IPR002403">
    <property type="entry name" value="Cyt_P450_E_grp-IV"/>
</dbReference>
<dbReference type="Pfam" id="PF01565">
    <property type="entry name" value="FAD_binding_4"/>
    <property type="match status" value="1"/>
</dbReference>
<dbReference type="InterPro" id="IPR006094">
    <property type="entry name" value="Oxid_FAD_bind_N"/>
</dbReference>
<dbReference type="InterPro" id="IPR036318">
    <property type="entry name" value="FAD-bd_PCMH-like_sf"/>
</dbReference>
<dbReference type="SUPFAM" id="SSF56176">
    <property type="entry name" value="FAD-binding/transporter-associated domain-like"/>
    <property type="match status" value="1"/>
</dbReference>
<dbReference type="GO" id="GO:0020037">
    <property type="term" value="F:heme binding"/>
    <property type="evidence" value="ECO:0007669"/>
    <property type="project" value="InterPro"/>
</dbReference>
<dbReference type="Pfam" id="PF00067">
    <property type="entry name" value="p450"/>
    <property type="match status" value="1"/>
</dbReference>
<dbReference type="GO" id="GO:0005506">
    <property type="term" value="F:iron ion binding"/>
    <property type="evidence" value="ECO:0007669"/>
    <property type="project" value="InterPro"/>
</dbReference>
<evidence type="ECO:0000313" key="12">
    <source>
        <dbReference type="Proteomes" id="UP000019373"/>
    </source>
</evidence>
<dbReference type="Proteomes" id="UP000019373">
    <property type="component" value="Unassembled WGS sequence"/>
</dbReference>
<proteinExistence type="inferred from homology"/>
<dbReference type="InterPro" id="IPR036396">
    <property type="entry name" value="Cyt_P450_sf"/>
</dbReference>
<evidence type="ECO:0000259" key="10">
    <source>
        <dbReference type="PROSITE" id="PS51387"/>
    </source>
</evidence>
<comment type="similarity">
    <text evidence="2">Belongs to the oxygen-dependent FAD-linked oxidoreductase family.</text>
</comment>
<dbReference type="Gene3D" id="3.30.465.10">
    <property type="match status" value="1"/>
</dbReference>
<dbReference type="PRINTS" id="PR00465">
    <property type="entry name" value="EP450IV"/>
</dbReference>
<keyword evidence="6" id="KW-0274">FAD</keyword>
<dbReference type="InterPro" id="IPR001128">
    <property type="entry name" value="Cyt_P450"/>
</dbReference>
<dbReference type="GeneID" id="19238729"/>
<keyword evidence="4" id="KW-0285">Flavoprotein</keyword>
<dbReference type="PANTHER" id="PTHR42973:SF22">
    <property type="entry name" value="FAD-BINDING PCMH-TYPE DOMAIN-CONTAINING PROTEIN-RELATED"/>
    <property type="match status" value="1"/>
</dbReference>
<evidence type="ECO:0000256" key="1">
    <source>
        <dbReference type="ARBA" id="ARBA00001971"/>
    </source>
</evidence>
<feature type="binding site" description="axial binding residue" evidence="9">
    <location>
        <position position="465"/>
    </location>
    <ligand>
        <name>heme</name>
        <dbReference type="ChEBI" id="CHEBI:30413"/>
    </ligand>
    <ligandPart>
        <name>Fe</name>
        <dbReference type="ChEBI" id="CHEBI:18248"/>
    </ligandPart>
</feature>
<comment type="cofactor">
    <cofactor evidence="1 9">
        <name>heme</name>
        <dbReference type="ChEBI" id="CHEBI:30413"/>
    </cofactor>
</comment>
<dbReference type="eggNOG" id="KOG0684">
    <property type="taxonomic scope" value="Eukaryota"/>
</dbReference>
<dbReference type="EMBL" id="KE721401">
    <property type="protein sequence ID" value="ERF69698.1"/>
    <property type="molecule type" value="Genomic_DNA"/>
</dbReference>
<evidence type="ECO:0000256" key="6">
    <source>
        <dbReference type="ARBA" id="ARBA00022827"/>
    </source>
</evidence>
<dbReference type="SUPFAM" id="SSF48264">
    <property type="entry name" value="Cytochrome P450"/>
    <property type="match status" value="1"/>
</dbReference>
<sequence>MSFQKILDQAAINSLKTNVGQHPYSAIFASAVVVLLAWRLVRFTIVPVFRPNEPKEYPYWIPGVGHLKSFIDNSQGLFTSGRLYFGNTREPFTITLTNLQFYVVTKPEDVSEVYRNTTTLSFDIFAQEILDYFGCSKSSIQSMYERTDPHKTIHPNPDGKSLARLSRDFHIHQLFPGSGNLLDEVGALFINYFDKALTADGLAERDRHVMFVSEDSVKVSLLGWLYDMVADSILDLYFGDLLRKIKPDFAKVFLEFDEHSWQALFRYPRFLGKKMFAPMDQVVDAIEKYFEAPQEDRRDTVWYTPALEKEMRNVNVGNRDIAIMMMTIYWGANTNTARGAFWMLTYLLYDKELLERVRAETAPAFKGETTDLDHIWNNSPLLRGVWDETLRITAFSSSVRFVAEDIMIGGKLLRKNRRIMMPYRQMHLNEAVFGEKTSEFDAERFVRDPKLRRYNMAFGGGSSQCPGRHFSGQAAMVFVAMVLHRFDLSLDPADQKFPEAEESKPVLGLISVKKNSSLELKLKRRNLGKRLLGGIERASPIPLHSDQHFHTMGLSRNVLTAPHALFALLLLQPHLSISAPVSSANCCSVLTDKLPDRTFISASAAYSSSISSYWAEQETELRPACVIVASTSNDVATAVRTLTALNNGKNQSCPFAVRSGGHGKSGFSNINGGVVLDLSALNTVSVSYDHKIASIGPGATWGDVYGILDPMNLTVPGGRHAGVGAGGLTLGGGLSYFNPLVGFTCDNVVNAEVVLASGEIVNANENENDDLLLALRGGSNNFGVVTRIDMETLPLGQIWGGTQYYALETYTQQLQALYDFTADPEYDEYASSTMSFGANAAQAVALNNLVYAKATPELSPKLQPFTEIPSLFGTLRQTNLSDVTNELAAASPDGFRQATYTMTFKNSVEVFEAAFQLWNATVLETTTVRNISFAFSIEPLPLAVLSKSAPRGGNLLNLADSSEPLVIWLLSATWGDDGDDAKMFALCKKLWEDTEAAAKQLDAYHPHKYIGYAAKEQDVFSAYGAENVAFMREVSKKYDPQQIFQRAVPGGFKLLDVQG</sequence>
<dbReference type="GO" id="GO:0071949">
    <property type="term" value="F:FAD binding"/>
    <property type="evidence" value="ECO:0007669"/>
    <property type="project" value="InterPro"/>
</dbReference>
<evidence type="ECO:0000256" key="7">
    <source>
        <dbReference type="ARBA" id="ARBA00023002"/>
    </source>
</evidence>
<dbReference type="GO" id="GO:0004497">
    <property type="term" value="F:monooxygenase activity"/>
    <property type="evidence" value="ECO:0007669"/>
    <property type="project" value="InterPro"/>
</dbReference>
<organism evidence="11 12">
    <name type="scientific">Endocarpon pusillum (strain Z07020 / HMAS-L-300199)</name>
    <name type="common">Lichen-forming fungus</name>
    <dbReference type="NCBI Taxonomy" id="1263415"/>
    <lineage>
        <taxon>Eukaryota</taxon>
        <taxon>Fungi</taxon>
        <taxon>Dikarya</taxon>
        <taxon>Ascomycota</taxon>
        <taxon>Pezizomycotina</taxon>
        <taxon>Eurotiomycetes</taxon>
        <taxon>Chaetothyriomycetidae</taxon>
        <taxon>Verrucariales</taxon>
        <taxon>Verrucariaceae</taxon>
        <taxon>Endocarpon</taxon>
    </lineage>
</organism>
<feature type="domain" description="FAD-binding PCMH-type" evidence="10">
    <location>
        <begin position="619"/>
        <end position="795"/>
    </location>
</feature>
<reference evidence="12" key="1">
    <citation type="journal article" date="2014" name="BMC Genomics">
        <title>Genome characteristics reveal the impact of lichenization on lichen-forming fungus Endocarpon pusillum Hedwig (Verrucariales, Ascomycota).</title>
        <authorList>
            <person name="Wang Y.-Y."/>
            <person name="Liu B."/>
            <person name="Zhang X.-Y."/>
            <person name="Zhou Q.-M."/>
            <person name="Zhang T."/>
            <person name="Li H."/>
            <person name="Yu Y.-F."/>
            <person name="Zhang X.-L."/>
            <person name="Hao X.-Y."/>
            <person name="Wang M."/>
            <person name="Wang L."/>
            <person name="Wei J.-C."/>
        </authorList>
    </citation>
    <scope>NUCLEOTIDE SEQUENCE [LARGE SCALE GENOMIC DNA]</scope>
    <source>
        <strain evidence="12">Z07020 / HMAS-L-300199</strain>
    </source>
</reference>
<keyword evidence="7" id="KW-0560">Oxidoreductase</keyword>
<dbReference type="InterPro" id="IPR016166">
    <property type="entry name" value="FAD-bd_PCMH"/>
</dbReference>
<accession>U1GCC3</accession>
<name>U1GCC3_ENDPU</name>
<dbReference type="CDD" id="cd11040">
    <property type="entry name" value="CYP7_CYP8-like"/>
    <property type="match status" value="1"/>
</dbReference>
<evidence type="ECO:0000256" key="5">
    <source>
        <dbReference type="ARBA" id="ARBA00022723"/>
    </source>
</evidence>
<dbReference type="OMA" id="NDANRRQ"/>
<evidence type="ECO:0000256" key="9">
    <source>
        <dbReference type="PIRSR" id="PIRSR602403-1"/>
    </source>
</evidence>
<evidence type="ECO:0000256" key="2">
    <source>
        <dbReference type="ARBA" id="ARBA00005466"/>
    </source>
</evidence>
<dbReference type="PANTHER" id="PTHR42973">
    <property type="entry name" value="BINDING OXIDOREDUCTASE, PUTATIVE (AFU_ORTHOLOGUE AFUA_1G17690)-RELATED"/>
    <property type="match status" value="1"/>
</dbReference>
<keyword evidence="8 9" id="KW-0408">Iron</keyword>
<dbReference type="GO" id="GO:0016705">
    <property type="term" value="F:oxidoreductase activity, acting on paired donors, with incorporation or reduction of molecular oxygen"/>
    <property type="evidence" value="ECO:0007669"/>
    <property type="project" value="InterPro"/>
</dbReference>
<dbReference type="Gene3D" id="3.40.462.20">
    <property type="match status" value="1"/>
</dbReference>